<evidence type="ECO:0000256" key="2">
    <source>
        <dbReference type="SAM" id="SignalP"/>
    </source>
</evidence>
<dbReference type="NCBIfam" id="TIGR01167">
    <property type="entry name" value="LPXTG_anchor"/>
    <property type="match status" value="1"/>
</dbReference>
<dbReference type="STRING" id="1202724.AM493_07585"/>
<accession>A0A0M9VHU2</accession>
<comment type="caution">
    <text evidence="3">The sequence shown here is derived from an EMBL/GenBank/DDBJ whole genome shotgun (WGS) entry which is preliminary data.</text>
</comment>
<feature type="transmembrane region" description="Helical" evidence="1">
    <location>
        <begin position="48"/>
        <end position="68"/>
    </location>
</feature>
<organism evidence="3 4">
    <name type="scientific">Flavobacterium akiainvivens</name>
    <dbReference type="NCBI Taxonomy" id="1202724"/>
    <lineage>
        <taxon>Bacteria</taxon>
        <taxon>Pseudomonadati</taxon>
        <taxon>Bacteroidota</taxon>
        <taxon>Flavobacteriia</taxon>
        <taxon>Flavobacteriales</taxon>
        <taxon>Flavobacteriaceae</taxon>
        <taxon>Flavobacterium</taxon>
    </lineage>
</organism>
<keyword evidence="1" id="KW-0812">Transmembrane</keyword>
<evidence type="ECO:0000313" key="4">
    <source>
        <dbReference type="Proteomes" id="UP000037755"/>
    </source>
</evidence>
<keyword evidence="2" id="KW-0732">Signal</keyword>
<dbReference type="AlphaFoldDB" id="A0A0M9VHU2"/>
<evidence type="ECO:0008006" key="5">
    <source>
        <dbReference type="Google" id="ProtNLM"/>
    </source>
</evidence>
<sequence length="76" mass="8116">MKNNILKVFVLAALFVNVSTFAFAGPYGQTQGQGTQSTNLESQDFVAPINSSLYLLAGAGIILGAFFFNRKKAINA</sequence>
<dbReference type="EMBL" id="LIYD01000005">
    <property type="protein sequence ID" value="KOS05912.1"/>
    <property type="molecule type" value="Genomic_DNA"/>
</dbReference>
<evidence type="ECO:0000313" key="3">
    <source>
        <dbReference type="EMBL" id="KOS05912.1"/>
    </source>
</evidence>
<protein>
    <recommendedName>
        <fullName evidence="5">LPXTG cell wall anchor domain-containing protein</fullName>
    </recommendedName>
</protein>
<reference evidence="3 4" key="1">
    <citation type="submission" date="2015-08" db="EMBL/GenBank/DDBJ databases">
        <title>Whole genome sequence of Flavobacterium akiainvivens IK-1T, from decaying Wikstroemia oahuensis, an endemic Hawaiian shrub.</title>
        <authorList>
            <person name="Wan X."/>
            <person name="Hou S."/>
            <person name="Saito J."/>
            <person name="Donachie S."/>
        </authorList>
    </citation>
    <scope>NUCLEOTIDE SEQUENCE [LARGE SCALE GENOMIC DNA]</scope>
    <source>
        <strain evidence="3 4">IK-1</strain>
    </source>
</reference>
<proteinExistence type="predicted"/>
<feature type="signal peptide" evidence="2">
    <location>
        <begin position="1"/>
        <end position="24"/>
    </location>
</feature>
<name>A0A0M9VHU2_9FLAO</name>
<gene>
    <name evidence="3" type="ORF">AM493_07585</name>
</gene>
<keyword evidence="1" id="KW-1133">Transmembrane helix</keyword>
<keyword evidence="1" id="KW-0472">Membrane</keyword>
<dbReference type="PATRIC" id="fig|1202724.3.peg.1579"/>
<dbReference type="RefSeq" id="WP_054407263.1">
    <property type="nucleotide sequence ID" value="NZ_FOYA01000008.1"/>
</dbReference>
<evidence type="ECO:0000256" key="1">
    <source>
        <dbReference type="SAM" id="Phobius"/>
    </source>
</evidence>
<dbReference type="Proteomes" id="UP000037755">
    <property type="component" value="Unassembled WGS sequence"/>
</dbReference>
<feature type="chain" id="PRO_5005838966" description="LPXTG cell wall anchor domain-containing protein" evidence="2">
    <location>
        <begin position="25"/>
        <end position="76"/>
    </location>
</feature>
<keyword evidence="4" id="KW-1185">Reference proteome</keyword>